<dbReference type="Proteomes" id="UP000190306">
    <property type="component" value="Chromosome"/>
</dbReference>
<dbReference type="RefSeq" id="WP_051780123.1">
    <property type="nucleotide sequence ID" value="NZ_CM007717.1"/>
</dbReference>
<proteinExistence type="predicted"/>
<evidence type="ECO:0000313" key="3">
    <source>
        <dbReference type="EMBL" id="QIT45694.1"/>
    </source>
</evidence>
<evidence type="ECO:0000313" key="5">
    <source>
        <dbReference type="Proteomes" id="UP000502504"/>
    </source>
</evidence>
<dbReference type="AlphaFoldDB" id="A0AAE7CLW5"/>
<sequence length="240" mass="26072">MTVNVPGRRGPQGPSPLEGERIRPLSRWQIEDRLAELGDLYAQTAGGDSRAWNHDRELFLRRLAGEVQRPGFALLVAERSVPGTPAGGESAVLAGCAYGFPVRADGPWWRGLDGYLPRDVLGLAASGRLFAISGLVVHSRVRTHHQGLDWNLARRLQRRLLADHTAGLADRADGTGAVDVVHVVDDVDVIGVLGVTLVERDDAMTLRALRSWGWRSVAPDASVARDMLRYAPCRALVLGP</sequence>
<keyword evidence="4" id="KW-1185">Reference proteome</keyword>
<dbReference type="EMBL" id="CP050692">
    <property type="protein sequence ID" value="QIT45694.1"/>
    <property type="molecule type" value="Genomic_DNA"/>
</dbReference>
<feature type="region of interest" description="Disordered" evidence="1">
    <location>
        <begin position="1"/>
        <end position="22"/>
    </location>
</feature>
<reference evidence="2 4" key="1">
    <citation type="submission" date="2015-07" db="EMBL/GenBank/DDBJ databases">
        <title>Draft Genome Sequence of Streptomyces antibioticus, IMRU 3720 reveals insights in the evolution of actinomycin biosynthetic gene clusters in Streptomyces.</title>
        <authorList>
            <person name="Crnovcic I."/>
            <person name="Ruckert C."/>
            <person name="Kalinowksi J."/>
            <person name="Keller U."/>
        </authorList>
    </citation>
    <scope>NUCLEOTIDE SEQUENCE [LARGE SCALE GENOMIC DNA]</scope>
    <source>
        <strain evidence="2 4">DSM 41481</strain>
    </source>
</reference>
<protein>
    <submittedName>
        <fullName evidence="3">Uncharacterized protein</fullName>
    </submittedName>
</protein>
<name>A0AAE7CLW5_STRAT</name>
<dbReference type="Proteomes" id="UP000502504">
    <property type="component" value="Chromosome"/>
</dbReference>
<dbReference type="GeneID" id="93956328"/>
<reference evidence="3 5" key="2">
    <citation type="submission" date="2020-03" db="EMBL/GenBank/DDBJ databases">
        <title>Is there a link between lipid content and antibiotic production in Streptomyces?</title>
        <authorList>
            <person name="David M."/>
            <person name="Lejeune C."/>
            <person name="Abreu S."/>
            <person name="Thibessard A."/>
            <person name="Leblond P."/>
            <person name="Chaminade P."/>
            <person name="Virolle M.-J."/>
        </authorList>
    </citation>
    <scope>NUCLEOTIDE SEQUENCE [LARGE SCALE GENOMIC DNA]</scope>
    <source>
        <strain evidence="3 5">DSM 41481</strain>
    </source>
</reference>
<gene>
    <name evidence="2" type="ORF">AFM16_20585</name>
    <name evidence="3" type="ORF">HCX60_20945</name>
</gene>
<evidence type="ECO:0000256" key="1">
    <source>
        <dbReference type="SAM" id="MobiDB-lite"/>
    </source>
</evidence>
<organism evidence="3 5">
    <name type="scientific">Streptomyces antibioticus</name>
    <dbReference type="NCBI Taxonomy" id="1890"/>
    <lineage>
        <taxon>Bacteria</taxon>
        <taxon>Bacillati</taxon>
        <taxon>Actinomycetota</taxon>
        <taxon>Actinomycetes</taxon>
        <taxon>Kitasatosporales</taxon>
        <taxon>Streptomycetaceae</taxon>
        <taxon>Streptomyces</taxon>
    </lineage>
</organism>
<dbReference type="EMBL" id="LHQL01000010">
    <property type="protein sequence ID" value="OOQ50272.1"/>
    <property type="molecule type" value="Genomic_DNA"/>
</dbReference>
<evidence type="ECO:0000313" key="2">
    <source>
        <dbReference type="EMBL" id="OOQ50272.1"/>
    </source>
</evidence>
<accession>A0AAE7CLW5</accession>
<evidence type="ECO:0000313" key="4">
    <source>
        <dbReference type="Proteomes" id="UP000190306"/>
    </source>
</evidence>